<gene>
    <name evidence="9" type="ORF">J3R73_001615</name>
</gene>
<evidence type="ECO:0000256" key="1">
    <source>
        <dbReference type="ARBA" id="ARBA00017872"/>
    </source>
</evidence>
<keyword evidence="5" id="KW-0342">GTP-binding</keyword>
<evidence type="ECO:0000256" key="6">
    <source>
        <dbReference type="ARBA" id="ARBA00024731"/>
    </source>
</evidence>
<evidence type="ECO:0000259" key="8">
    <source>
        <dbReference type="SMART" id="SM00889"/>
    </source>
</evidence>
<dbReference type="InterPro" id="IPR009022">
    <property type="entry name" value="EFG_III"/>
</dbReference>
<dbReference type="Gene3D" id="3.30.70.240">
    <property type="match status" value="1"/>
</dbReference>
<dbReference type="Pfam" id="PF22042">
    <property type="entry name" value="EF-G_D2"/>
    <property type="match status" value="1"/>
</dbReference>
<dbReference type="InterPro" id="IPR000795">
    <property type="entry name" value="T_Tr_GTP-bd_dom"/>
</dbReference>
<dbReference type="InterPro" id="IPR035649">
    <property type="entry name" value="EFG_V"/>
</dbReference>
<dbReference type="CDD" id="cd03713">
    <property type="entry name" value="EFG_mtEFG_C"/>
    <property type="match status" value="1"/>
</dbReference>
<organism evidence="9 10">
    <name type="scientific">Labrys monachus</name>
    <dbReference type="NCBI Taxonomy" id="217067"/>
    <lineage>
        <taxon>Bacteria</taxon>
        <taxon>Pseudomonadati</taxon>
        <taxon>Pseudomonadota</taxon>
        <taxon>Alphaproteobacteria</taxon>
        <taxon>Hyphomicrobiales</taxon>
        <taxon>Xanthobacteraceae</taxon>
        <taxon>Labrys</taxon>
    </lineage>
</organism>
<dbReference type="RefSeq" id="WP_307424758.1">
    <property type="nucleotide sequence ID" value="NZ_JAUSVK010000001.1"/>
</dbReference>
<dbReference type="EMBL" id="JAUSVK010000001">
    <property type="protein sequence ID" value="MDQ0391823.1"/>
    <property type="molecule type" value="Genomic_DNA"/>
</dbReference>
<dbReference type="GO" id="GO:0003746">
    <property type="term" value="F:translation elongation factor activity"/>
    <property type="evidence" value="ECO:0007669"/>
    <property type="project" value="UniProtKB-KW"/>
</dbReference>
<comment type="caution">
    <text evidence="9">The sequence shown here is derived from an EMBL/GenBank/DDBJ whole genome shotgun (WGS) entry which is preliminary data.</text>
</comment>
<evidence type="ECO:0000313" key="9">
    <source>
        <dbReference type="EMBL" id="MDQ0391823.1"/>
    </source>
</evidence>
<keyword evidence="3 9" id="KW-0251">Elongation factor</keyword>
<dbReference type="CDD" id="cd16262">
    <property type="entry name" value="EFG_III"/>
    <property type="match status" value="1"/>
</dbReference>
<comment type="function">
    <text evidence="6">Catalyzes the GTP-dependent ribosomal translocation step during translation elongation. During this step, the ribosome changes from the pre-translocational (PRE) to the post-translocational (POST) state as the newly formed A-site-bound peptidyl-tRNA and P-site-bound deacylated tRNA move to the P and E sites, respectively. Catalyzes the coordinated movement of the two tRNA molecules, the mRNA and conformational changes in the ribosome.</text>
</comment>
<dbReference type="InterPro" id="IPR009000">
    <property type="entry name" value="Transl_B-barrel_sf"/>
</dbReference>
<dbReference type="InterPro" id="IPR035647">
    <property type="entry name" value="EFG_III/V"/>
</dbReference>
<dbReference type="Gene3D" id="3.30.230.10">
    <property type="match status" value="1"/>
</dbReference>
<evidence type="ECO:0000256" key="5">
    <source>
        <dbReference type="ARBA" id="ARBA00023134"/>
    </source>
</evidence>
<dbReference type="InterPro" id="IPR041095">
    <property type="entry name" value="EFG_II"/>
</dbReference>
<dbReference type="SUPFAM" id="SSF52540">
    <property type="entry name" value="P-loop containing nucleoside triphosphate hydrolases"/>
    <property type="match status" value="1"/>
</dbReference>
<dbReference type="CDD" id="cd04170">
    <property type="entry name" value="EF-G_bact"/>
    <property type="match status" value="1"/>
</dbReference>
<keyword evidence="10" id="KW-1185">Reference proteome</keyword>
<keyword evidence="4" id="KW-0648">Protein biosynthesis</keyword>
<dbReference type="Pfam" id="PF03764">
    <property type="entry name" value="EFG_IV"/>
    <property type="match status" value="1"/>
</dbReference>
<dbReference type="Proteomes" id="UP001237448">
    <property type="component" value="Unassembled WGS sequence"/>
</dbReference>
<dbReference type="SUPFAM" id="SSF54980">
    <property type="entry name" value="EF-G C-terminal domain-like"/>
    <property type="match status" value="2"/>
</dbReference>
<keyword evidence="2" id="KW-0547">Nucleotide-binding</keyword>
<dbReference type="InterPro" id="IPR053905">
    <property type="entry name" value="EF-G-like_DII"/>
</dbReference>
<dbReference type="InterPro" id="IPR020568">
    <property type="entry name" value="Ribosomal_Su5_D2-typ_SF"/>
</dbReference>
<dbReference type="Pfam" id="PF00009">
    <property type="entry name" value="GTP_EFTU"/>
    <property type="match status" value="1"/>
</dbReference>
<accession>A0ABU0FB26</accession>
<name>A0ABU0FB26_9HYPH</name>
<evidence type="ECO:0000313" key="10">
    <source>
        <dbReference type="Proteomes" id="UP001237448"/>
    </source>
</evidence>
<evidence type="ECO:0000256" key="4">
    <source>
        <dbReference type="ARBA" id="ARBA00022917"/>
    </source>
</evidence>
<dbReference type="Pfam" id="PF00679">
    <property type="entry name" value="EFG_C"/>
    <property type="match status" value="1"/>
</dbReference>
<dbReference type="CDD" id="cd01434">
    <property type="entry name" value="EFG_mtEFG1_IV"/>
    <property type="match status" value="1"/>
</dbReference>
<dbReference type="InterPro" id="IPR000640">
    <property type="entry name" value="EFG_V-like"/>
</dbReference>
<dbReference type="Gene3D" id="2.40.30.10">
    <property type="entry name" value="Translation factors"/>
    <property type="match status" value="1"/>
</dbReference>
<dbReference type="Pfam" id="PF14492">
    <property type="entry name" value="EFG_III"/>
    <property type="match status" value="1"/>
</dbReference>
<evidence type="ECO:0000259" key="7">
    <source>
        <dbReference type="SMART" id="SM00838"/>
    </source>
</evidence>
<reference evidence="9 10" key="1">
    <citation type="submission" date="2023-07" db="EMBL/GenBank/DDBJ databases">
        <title>Genomic Encyclopedia of Type Strains, Phase IV (KMG-IV): sequencing the most valuable type-strain genomes for metagenomic binning, comparative biology and taxonomic classification.</title>
        <authorList>
            <person name="Goeker M."/>
        </authorList>
    </citation>
    <scope>NUCLEOTIDE SEQUENCE [LARGE SCALE GENOMIC DNA]</scope>
    <source>
        <strain evidence="9 10">DSM 5896</strain>
    </source>
</reference>
<dbReference type="SMART" id="SM00838">
    <property type="entry name" value="EFG_C"/>
    <property type="match status" value="1"/>
</dbReference>
<dbReference type="SMART" id="SM00889">
    <property type="entry name" value="EFG_IV"/>
    <property type="match status" value="1"/>
</dbReference>
<dbReference type="InterPro" id="IPR005517">
    <property type="entry name" value="Transl_elong_EFG/EF2_IV"/>
</dbReference>
<proteinExistence type="predicted"/>
<feature type="domain" description="Translation elongation factor EFG/EF2" evidence="8">
    <location>
        <begin position="469"/>
        <end position="587"/>
    </location>
</feature>
<feature type="domain" description="Elongation factor EFG" evidence="7">
    <location>
        <begin position="589"/>
        <end position="679"/>
    </location>
</feature>
<dbReference type="InterPro" id="IPR014721">
    <property type="entry name" value="Ribsml_uS5_D2-typ_fold_subgr"/>
</dbReference>
<dbReference type="Gene3D" id="3.40.50.300">
    <property type="entry name" value="P-loop containing nucleotide triphosphate hydrolases"/>
    <property type="match status" value="1"/>
</dbReference>
<dbReference type="InterPro" id="IPR047872">
    <property type="entry name" value="EFG_IV"/>
</dbReference>
<dbReference type="NCBIfam" id="NF009379">
    <property type="entry name" value="PRK12740.1-3"/>
    <property type="match status" value="1"/>
</dbReference>
<dbReference type="Gene3D" id="3.30.70.870">
    <property type="entry name" value="Elongation Factor G (Translational Gtpase), domain 3"/>
    <property type="match status" value="1"/>
</dbReference>
<evidence type="ECO:0000256" key="3">
    <source>
        <dbReference type="ARBA" id="ARBA00022768"/>
    </source>
</evidence>
<dbReference type="PANTHER" id="PTHR43261:SF7">
    <property type="entry name" value="ELONGATION FACTOR G-LIKE PROTEIN"/>
    <property type="match status" value="1"/>
</dbReference>
<dbReference type="InterPro" id="IPR027417">
    <property type="entry name" value="P-loop_NTPase"/>
</dbReference>
<dbReference type="SUPFAM" id="SSF54211">
    <property type="entry name" value="Ribosomal protein S5 domain 2-like"/>
    <property type="match status" value="1"/>
</dbReference>
<protein>
    <recommendedName>
        <fullName evidence="1">Elongation factor G</fullName>
    </recommendedName>
</protein>
<dbReference type="NCBIfam" id="NF009891">
    <property type="entry name" value="PRK13351.1-1"/>
    <property type="match status" value="1"/>
</dbReference>
<dbReference type="SUPFAM" id="SSF50447">
    <property type="entry name" value="Translation proteins"/>
    <property type="match status" value="1"/>
</dbReference>
<evidence type="ECO:0000256" key="2">
    <source>
        <dbReference type="ARBA" id="ARBA00022741"/>
    </source>
</evidence>
<sequence>MTQDNANGRRYGGPRCIAIVGPFQSGKTTLLEAILARMGALQRQGTVAAGTTIGDASAEARSHAMSVEANVAAVDFMGDTYTFVDCPGSIEFLAEMQPVLPAIDAAVVVCEADEKKIPALQLILRELEDRKIPRFLFLNKIDSSSQSVREALPLLQPASRLPLLLRQIPIWRNGVAVGYIDLALERAFIYQEHAASQVVDIPPDELPRGREARYSMLERLSDHDDALMEQLLDEVEPPRDRVFDDLAHELRDGLAVPVLMGSALNGNGMLRLMKALRHEAPGVTETVARLGLTAEPGAPALGHVMKTFHTAHAGKLSLTRVLRGTFQEGMTVTASSGESSRVAGCARLLGQTTQKVAQAQAGDTVALGKVDAAHTGDALSGAGAVGRLAAVAIAEPVMAIALRARDRKDDVKLSAAIQRLLDEDLSLSVEQNAELGDTVLRGQGEMHLRVAVEKLASKFGVAVNSYPPQIGYRETIRKSATGIRGRHKKQSGGHGQFGDVVIDVGPLPRGTGFVFTDRITGGVVPRNYIPSVEEGVRHYLRRGPLGFPVVDVGVALTDGSYHTVDSSDMAFQMAARLGMGEAMPQCSPVLLEPVLGVEITVPSDATARANAIVSSRRGQILGFDARPGWDGWDIVRALIPEAEITDLIIELRSATAGVGTFRARFDHLAEISGRHADAVVASRQAAQ</sequence>
<dbReference type="PANTHER" id="PTHR43261">
    <property type="entry name" value="TRANSLATION ELONGATION FACTOR G-RELATED"/>
    <property type="match status" value="1"/>
</dbReference>